<dbReference type="EMBL" id="JAFKCU010000003">
    <property type="protein sequence ID" value="MBN7816487.1"/>
    <property type="molecule type" value="Genomic_DNA"/>
</dbReference>
<accession>A0ABS3CHB4</accession>
<protein>
    <submittedName>
        <fullName evidence="1">Uncharacterized protein</fullName>
    </submittedName>
</protein>
<reference evidence="1 2" key="1">
    <citation type="submission" date="2021-03" db="EMBL/GenBank/DDBJ databases">
        <title>novel species isolated from a fishpond in China.</title>
        <authorList>
            <person name="Lu H."/>
            <person name="Cai Z."/>
        </authorList>
    </citation>
    <scope>NUCLEOTIDE SEQUENCE [LARGE SCALE GENOMIC DNA]</scope>
    <source>
        <strain evidence="1 2">YJ13C</strain>
    </source>
</reference>
<proteinExistence type="predicted"/>
<dbReference type="Gene3D" id="3.60.21.10">
    <property type="match status" value="1"/>
</dbReference>
<dbReference type="Proteomes" id="UP000664480">
    <property type="component" value="Unassembled WGS sequence"/>
</dbReference>
<evidence type="ECO:0000313" key="2">
    <source>
        <dbReference type="Proteomes" id="UP000664480"/>
    </source>
</evidence>
<organism evidence="1 2">
    <name type="scientific">Algoriphagus pacificus</name>
    <dbReference type="NCBI Taxonomy" id="2811234"/>
    <lineage>
        <taxon>Bacteria</taxon>
        <taxon>Pseudomonadati</taxon>
        <taxon>Bacteroidota</taxon>
        <taxon>Cytophagia</taxon>
        <taxon>Cytophagales</taxon>
        <taxon>Cyclobacteriaceae</taxon>
        <taxon>Algoriphagus</taxon>
    </lineage>
</organism>
<evidence type="ECO:0000313" key="1">
    <source>
        <dbReference type="EMBL" id="MBN7816487.1"/>
    </source>
</evidence>
<sequence length="257" mass="29078">MLQRREFLKKVSLGYGAVTLSSIVPAFSNSMFKSSQSLIVHVSKPEFLSKISNNILLQNPFADKIILCTFSADFLQEAIDTKSNSKEIDALLYSNELRNYSMDLDSNSILKNLPFVNSDFQPTESEAFVQEHLILKKSNLQIGVMGFILSDLKTSFFEVVEKMNKKAKELRNVFGCDMVYCLTDDFGLETQKLSTIDFAEATEGIDQFFSSTTKASRLYVAANKNKEEVFISLSNVNEKEQGVLTLERKDFRDFELG</sequence>
<comment type="caution">
    <text evidence="1">The sequence shown here is derived from an EMBL/GenBank/DDBJ whole genome shotgun (WGS) entry which is preliminary data.</text>
</comment>
<name>A0ABS3CHB4_9BACT</name>
<gene>
    <name evidence="1" type="ORF">J0A69_13655</name>
</gene>
<dbReference type="RefSeq" id="WP_206587164.1">
    <property type="nucleotide sequence ID" value="NZ_JAFKCU010000003.1"/>
</dbReference>
<keyword evidence="2" id="KW-1185">Reference proteome</keyword>
<dbReference type="InterPro" id="IPR029052">
    <property type="entry name" value="Metallo-depent_PP-like"/>
</dbReference>
<dbReference type="SUPFAM" id="SSF56300">
    <property type="entry name" value="Metallo-dependent phosphatases"/>
    <property type="match status" value="1"/>
</dbReference>